<sequence>MQGRPPMQALAAQKRHRHPPLLLIDSPVDSSSRSTAMSAAISPDASSSAPAAAAASAHWRALLSSALSDGAARGEWATTSLTTSRCLTSCRRRSSETSMNGCLDRGRGAAVAAGRVVASNAAPLQYAAAMPRGAPGHASEVGAASMCGVTAAAAAAAETRSESVSERPKLSGAGRARRPAVHGVAVSHATWRGEAISAACARQLALCASRTPLRRGPCELLGVLPREELGVLPLRERRLQRTLASSASRAERSSRSSASCWRGDLGSVAADSAIVGVMFVV</sequence>
<evidence type="ECO:0000313" key="1">
    <source>
        <dbReference type="EMBL" id="CAE0561985.1"/>
    </source>
</evidence>
<gene>
    <name evidence="1" type="ORF">EHUX00137_LOCUS25108</name>
</gene>
<dbReference type="AlphaFoldDB" id="A0A7S3WKA5"/>
<reference evidence="1" key="1">
    <citation type="submission" date="2021-01" db="EMBL/GenBank/DDBJ databases">
        <authorList>
            <person name="Corre E."/>
            <person name="Pelletier E."/>
            <person name="Niang G."/>
            <person name="Scheremetjew M."/>
            <person name="Finn R."/>
            <person name="Kale V."/>
            <person name="Holt S."/>
            <person name="Cochrane G."/>
            <person name="Meng A."/>
            <person name="Brown T."/>
            <person name="Cohen L."/>
        </authorList>
    </citation>
    <scope>NUCLEOTIDE SEQUENCE</scope>
    <source>
        <strain evidence="1">379</strain>
    </source>
</reference>
<organism evidence="1">
    <name type="scientific">Emiliania huxleyi</name>
    <name type="common">Coccolithophore</name>
    <name type="synonym">Pontosphaera huxleyi</name>
    <dbReference type="NCBI Taxonomy" id="2903"/>
    <lineage>
        <taxon>Eukaryota</taxon>
        <taxon>Haptista</taxon>
        <taxon>Haptophyta</taxon>
        <taxon>Prymnesiophyceae</taxon>
        <taxon>Isochrysidales</taxon>
        <taxon>Noelaerhabdaceae</taxon>
        <taxon>Emiliania</taxon>
    </lineage>
</organism>
<protein>
    <submittedName>
        <fullName evidence="1">Uncharacterized protein</fullName>
    </submittedName>
</protein>
<proteinExistence type="predicted"/>
<dbReference type="EMBL" id="HBIR01032325">
    <property type="protein sequence ID" value="CAE0561985.1"/>
    <property type="molecule type" value="Transcribed_RNA"/>
</dbReference>
<name>A0A7S3WKA5_EMIHU</name>
<accession>A0A7S3WKA5</accession>